<keyword evidence="3" id="KW-1185">Reference proteome</keyword>
<dbReference type="AlphaFoldDB" id="A0A4Y7PXW9"/>
<dbReference type="VEuPathDB" id="FungiDB:BD410DRAFT_392468"/>
<protein>
    <submittedName>
        <fullName evidence="2">Uncharacterized protein</fullName>
    </submittedName>
</protein>
<proteinExistence type="predicted"/>
<dbReference type="Proteomes" id="UP000294933">
    <property type="component" value="Unassembled WGS sequence"/>
</dbReference>
<reference evidence="2 3" key="1">
    <citation type="submission" date="2018-06" db="EMBL/GenBank/DDBJ databases">
        <title>A transcriptomic atlas of mushroom development highlights an independent origin of complex multicellularity.</title>
        <authorList>
            <consortium name="DOE Joint Genome Institute"/>
            <person name="Krizsan K."/>
            <person name="Almasi E."/>
            <person name="Merenyi Z."/>
            <person name="Sahu N."/>
            <person name="Viragh M."/>
            <person name="Koszo T."/>
            <person name="Mondo S."/>
            <person name="Kiss B."/>
            <person name="Balint B."/>
            <person name="Kues U."/>
            <person name="Barry K."/>
            <person name="Hegedus J.C."/>
            <person name="Henrissat B."/>
            <person name="Johnson J."/>
            <person name="Lipzen A."/>
            <person name="Ohm R."/>
            <person name="Nagy I."/>
            <person name="Pangilinan J."/>
            <person name="Yan J."/>
            <person name="Xiong Y."/>
            <person name="Grigoriev I.V."/>
            <person name="Hibbett D.S."/>
            <person name="Nagy L.G."/>
        </authorList>
    </citation>
    <scope>NUCLEOTIDE SEQUENCE [LARGE SCALE GENOMIC DNA]</scope>
    <source>
        <strain evidence="2 3">SZMC22713</strain>
    </source>
</reference>
<evidence type="ECO:0000256" key="1">
    <source>
        <dbReference type="SAM" id="MobiDB-lite"/>
    </source>
</evidence>
<sequence length="140" mass="15924">MTDRVDPRPEPLHNTSEPNLNRTDPRVESRVDPGHRGSDPNFENIIWRRTLGAGRLSKISVVRASLIVRSERYEEQVAQRLFHSRHSRDLGTLVTTEHRSATFCLRNLGWSHCFRATNDGAAGIWAHLLKPGLHKVNAET</sequence>
<evidence type="ECO:0000313" key="3">
    <source>
        <dbReference type="Proteomes" id="UP000294933"/>
    </source>
</evidence>
<name>A0A4Y7PXW9_9AGAM</name>
<dbReference type="EMBL" id="ML170192">
    <property type="protein sequence ID" value="TDL19886.1"/>
    <property type="molecule type" value="Genomic_DNA"/>
</dbReference>
<gene>
    <name evidence="2" type="ORF">BD410DRAFT_392468</name>
</gene>
<evidence type="ECO:0000313" key="2">
    <source>
        <dbReference type="EMBL" id="TDL19886.1"/>
    </source>
</evidence>
<feature type="compositionally biased region" description="Basic and acidic residues" evidence="1">
    <location>
        <begin position="1"/>
        <end position="11"/>
    </location>
</feature>
<feature type="region of interest" description="Disordered" evidence="1">
    <location>
        <begin position="1"/>
        <end position="42"/>
    </location>
</feature>
<feature type="compositionally biased region" description="Polar residues" evidence="1">
    <location>
        <begin position="13"/>
        <end position="22"/>
    </location>
</feature>
<feature type="compositionally biased region" description="Basic and acidic residues" evidence="1">
    <location>
        <begin position="23"/>
        <end position="38"/>
    </location>
</feature>
<accession>A0A4Y7PXW9</accession>
<organism evidence="2 3">
    <name type="scientific">Rickenella mellea</name>
    <dbReference type="NCBI Taxonomy" id="50990"/>
    <lineage>
        <taxon>Eukaryota</taxon>
        <taxon>Fungi</taxon>
        <taxon>Dikarya</taxon>
        <taxon>Basidiomycota</taxon>
        <taxon>Agaricomycotina</taxon>
        <taxon>Agaricomycetes</taxon>
        <taxon>Hymenochaetales</taxon>
        <taxon>Rickenellaceae</taxon>
        <taxon>Rickenella</taxon>
    </lineage>
</organism>